<dbReference type="GO" id="GO:0005576">
    <property type="term" value="C:extracellular region"/>
    <property type="evidence" value="ECO:0007669"/>
    <property type="project" value="UniProtKB-SubCell"/>
</dbReference>
<dbReference type="EMBL" id="JACHWB010000013">
    <property type="protein sequence ID" value="MBB3021710.1"/>
    <property type="molecule type" value="Genomic_DNA"/>
</dbReference>
<dbReference type="GO" id="GO:0005509">
    <property type="term" value="F:calcium ion binding"/>
    <property type="evidence" value="ECO:0007669"/>
    <property type="project" value="InterPro"/>
</dbReference>
<proteinExistence type="predicted"/>
<dbReference type="AlphaFoldDB" id="A0A7W4YYQ6"/>
<dbReference type="InterPro" id="IPR011049">
    <property type="entry name" value="Serralysin-like_metalloprot_C"/>
</dbReference>
<dbReference type="InterPro" id="IPR050557">
    <property type="entry name" value="RTX_toxin/Mannuronan_C5-epim"/>
</dbReference>
<dbReference type="PRINTS" id="PR00313">
    <property type="entry name" value="CABNDNGRPT"/>
</dbReference>
<reference evidence="3 4" key="1">
    <citation type="submission" date="2020-08" db="EMBL/GenBank/DDBJ databases">
        <title>The Agave Microbiome: Exploring the role of microbial communities in plant adaptations to desert environments.</title>
        <authorList>
            <person name="Partida-Martinez L.P."/>
        </authorList>
    </citation>
    <scope>NUCLEOTIDE SEQUENCE [LARGE SCALE GENOMIC DNA]</scope>
    <source>
        <strain evidence="3 4">AT3.9</strain>
    </source>
</reference>
<keyword evidence="2" id="KW-0964">Secreted</keyword>
<dbReference type="InterPro" id="IPR001343">
    <property type="entry name" value="Hemolysn_Ca-bd"/>
</dbReference>
<evidence type="ECO:0000313" key="3">
    <source>
        <dbReference type="EMBL" id="MBB3021710.1"/>
    </source>
</evidence>
<comment type="caution">
    <text evidence="3">The sequence shown here is derived from an EMBL/GenBank/DDBJ whole genome shotgun (WGS) entry which is preliminary data.</text>
</comment>
<name>A0A7W4YYQ6_9HYPH</name>
<dbReference type="PANTHER" id="PTHR38340">
    <property type="entry name" value="S-LAYER PROTEIN"/>
    <property type="match status" value="1"/>
</dbReference>
<sequence length="396" mass="42386">MATVRLTPVLIGRVNNTDIYRVDLSQSGLSSIGTITIKDDNVISGSPGTYSGMDLDFVKIMNTFVADGATVPSTSVENVFDFSSSGVLFQPGFQTPLGPNDPLRWNTNLQGTSGANIYDPSKAPLDHLDDSWLSLGEGGQVTFLLKTPVSTVGRYLYFGEASVSDLSNYVLVSDVPPTTPSEPKDFTLFGTPGNDTIRLGTGANAHLQFANSTVYGRGGNDSIHGAFGNDTLYGEAGEDSLWGHSGNDWIHGGTKNDKVNGGSGNDTINGGLGCDRLSGAAGSDVFVFDSKLGTSTTDRKVNFDRITDFNVKYDSLWLDNAVFKKLGSGNLSDPKQLNKKFFTVSDVANDRNDYLVYNKKTGVLSYDADGSGLKAAVEFAQLKKGLSLTYKDFFII</sequence>
<evidence type="ECO:0000256" key="2">
    <source>
        <dbReference type="ARBA" id="ARBA00022525"/>
    </source>
</evidence>
<dbReference type="SUPFAM" id="SSF51120">
    <property type="entry name" value="beta-Roll"/>
    <property type="match status" value="1"/>
</dbReference>
<dbReference type="RefSeq" id="WP_183454811.1">
    <property type="nucleotide sequence ID" value="NZ_JACHWB010000013.1"/>
</dbReference>
<dbReference type="PANTHER" id="PTHR38340:SF1">
    <property type="entry name" value="S-LAYER PROTEIN"/>
    <property type="match status" value="1"/>
</dbReference>
<dbReference type="Pfam" id="PF00353">
    <property type="entry name" value="HemolysinCabind"/>
    <property type="match status" value="3"/>
</dbReference>
<protein>
    <submittedName>
        <fullName evidence="3">Ca2+-binding RTX toxin-like protein</fullName>
    </submittedName>
</protein>
<dbReference type="Proteomes" id="UP000532010">
    <property type="component" value="Unassembled WGS sequence"/>
</dbReference>
<comment type="subcellular location">
    <subcellularLocation>
        <location evidence="1">Secreted</location>
    </subcellularLocation>
</comment>
<accession>A0A7W4YYQ6</accession>
<evidence type="ECO:0000313" key="4">
    <source>
        <dbReference type="Proteomes" id="UP000532010"/>
    </source>
</evidence>
<keyword evidence="4" id="KW-1185">Reference proteome</keyword>
<organism evidence="3 4">
    <name type="scientific">Microvirga lupini</name>
    <dbReference type="NCBI Taxonomy" id="420324"/>
    <lineage>
        <taxon>Bacteria</taxon>
        <taxon>Pseudomonadati</taxon>
        <taxon>Pseudomonadota</taxon>
        <taxon>Alphaproteobacteria</taxon>
        <taxon>Hyphomicrobiales</taxon>
        <taxon>Methylobacteriaceae</taxon>
        <taxon>Microvirga</taxon>
    </lineage>
</organism>
<gene>
    <name evidence="3" type="ORF">FHR70_004815</name>
</gene>
<dbReference type="Gene3D" id="2.150.10.10">
    <property type="entry name" value="Serralysin-like metalloprotease, C-terminal"/>
    <property type="match status" value="2"/>
</dbReference>
<evidence type="ECO:0000256" key="1">
    <source>
        <dbReference type="ARBA" id="ARBA00004613"/>
    </source>
</evidence>